<gene>
    <name evidence="16 18" type="primary">murB</name>
    <name evidence="18" type="ORF">IAA62_04645</name>
</gene>
<dbReference type="InterPro" id="IPR011601">
    <property type="entry name" value="MurB_C"/>
</dbReference>
<keyword evidence="11 16" id="KW-0573">Peptidoglycan synthesis</keyword>
<dbReference type="GO" id="GO:0008360">
    <property type="term" value="P:regulation of cell shape"/>
    <property type="evidence" value="ECO:0007669"/>
    <property type="project" value="UniProtKB-KW"/>
</dbReference>
<comment type="function">
    <text evidence="2 16">Cell wall formation.</text>
</comment>
<dbReference type="GO" id="GO:0071555">
    <property type="term" value="P:cell wall organization"/>
    <property type="evidence" value="ECO:0007669"/>
    <property type="project" value="UniProtKB-KW"/>
</dbReference>
<evidence type="ECO:0000313" key="18">
    <source>
        <dbReference type="EMBL" id="HIV01820.1"/>
    </source>
</evidence>
<keyword evidence="6 16" id="KW-0132">Cell division</keyword>
<feature type="domain" description="FAD-binding PCMH-type" evidence="17">
    <location>
        <begin position="17"/>
        <end position="183"/>
    </location>
</feature>
<dbReference type="InterPro" id="IPR003170">
    <property type="entry name" value="MurB"/>
</dbReference>
<evidence type="ECO:0000256" key="13">
    <source>
        <dbReference type="ARBA" id="ARBA00023306"/>
    </source>
</evidence>
<reference evidence="18" key="1">
    <citation type="submission" date="2020-10" db="EMBL/GenBank/DDBJ databases">
        <authorList>
            <person name="Gilroy R."/>
        </authorList>
    </citation>
    <scope>NUCLEOTIDE SEQUENCE</scope>
    <source>
        <strain evidence="18">CHK186-9395</strain>
    </source>
</reference>
<comment type="catalytic activity">
    <reaction evidence="15 16">
        <text>UDP-N-acetyl-alpha-D-muramate + NADP(+) = UDP-N-acetyl-3-O-(1-carboxyvinyl)-alpha-D-glucosamine + NADPH + H(+)</text>
        <dbReference type="Rhea" id="RHEA:12248"/>
        <dbReference type="ChEBI" id="CHEBI:15378"/>
        <dbReference type="ChEBI" id="CHEBI:57783"/>
        <dbReference type="ChEBI" id="CHEBI:58349"/>
        <dbReference type="ChEBI" id="CHEBI:68483"/>
        <dbReference type="ChEBI" id="CHEBI:70757"/>
        <dbReference type="EC" id="1.3.1.98"/>
    </reaction>
</comment>
<evidence type="ECO:0000256" key="11">
    <source>
        <dbReference type="ARBA" id="ARBA00022984"/>
    </source>
</evidence>
<comment type="caution">
    <text evidence="18">The sequence shown here is derived from an EMBL/GenBank/DDBJ whole genome shotgun (WGS) entry which is preliminary data.</text>
</comment>
<sequence>MIPFKLYEPMKSHLSFNCGGTAKFYFEPQNIQELLNAINYCKQIKRKYFILGNGTNVICSDDGYTGAVICTKKLQNILLTKYNNSVFINLEAGVSLFKLNRLLADLGIEGLEWSYGIPGSVGGAVYMNAGAYGHDIFEFVDYVEVLSRGKVKRLKKEQIKFGYRSGGLKNKVILKVGLKLVSNSPTNVKEMQDYYMSLRLQKQPLEYPSAGSVFKRKGEIIPAEIIDKLGLKGAIIGGAKVSEKHAGFIVNYNSATTTDVLKLIEKVESEVYNKTGIKLEREIVLLK</sequence>
<dbReference type="EMBL" id="DVOJ01000015">
    <property type="protein sequence ID" value="HIV01820.1"/>
    <property type="molecule type" value="Genomic_DNA"/>
</dbReference>
<reference evidence="18" key="2">
    <citation type="journal article" date="2021" name="PeerJ">
        <title>Extensive microbial diversity within the chicken gut microbiome revealed by metagenomics and culture.</title>
        <authorList>
            <person name="Gilroy R."/>
            <person name="Ravi A."/>
            <person name="Getino M."/>
            <person name="Pursley I."/>
            <person name="Horton D.L."/>
            <person name="Alikhan N.F."/>
            <person name="Baker D."/>
            <person name="Gharbi K."/>
            <person name="Hall N."/>
            <person name="Watson M."/>
            <person name="Adriaenssens E.M."/>
            <person name="Foster-Nyarko E."/>
            <person name="Jarju S."/>
            <person name="Secka A."/>
            <person name="Antonio M."/>
            <person name="Oren A."/>
            <person name="Chaudhuri R.R."/>
            <person name="La Ragione R."/>
            <person name="Hildebrand F."/>
            <person name="Pallen M.J."/>
        </authorList>
    </citation>
    <scope>NUCLEOTIDE SEQUENCE</scope>
    <source>
        <strain evidence="18">CHK186-9395</strain>
    </source>
</reference>
<evidence type="ECO:0000256" key="2">
    <source>
        <dbReference type="ARBA" id="ARBA00003921"/>
    </source>
</evidence>
<dbReference type="PANTHER" id="PTHR21071:SF4">
    <property type="entry name" value="UDP-N-ACETYLENOLPYRUVOYLGLUCOSAMINE REDUCTASE"/>
    <property type="match status" value="1"/>
</dbReference>
<dbReference type="HAMAP" id="MF_00037">
    <property type="entry name" value="MurB"/>
    <property type="match status" value="1"/>
</dbReference>
<comment type="cofactor">
    <cofactor evidence="1 16">
        <name>FAD</name>
        <dbReference type="ChEBI" id="CHEBI:57692"/>
    </cofactor>
</comment>
<keyword evidence="7 16" id="KW-0285">Flavoprotein</keyword>
<evidence type="ECO:0000256" key="4">
    <source>
        <dbReference type="ARBA" id="ARBA00004752"/>
    </source>
</evidence>
<dbReference type="InterPro" id="IPR006094">
    <property type="entry name" value="Oxid_FAD_bind_N"/>
</dbReference>
<evidence type="ECO:0000256" key="1">
    <source>
        <dbReference type="ARBA" id="ARBA00001974"/>
    </source>
</evidence>
<dbReference type="InterPro" id="IPR036318">
    <property type="entry name" value="FAD-bd_PCMH-like_sf"/>
</dbReference>
<dbReference type="InterPro" id="IPR036635">
    <property type="entry name" value="MurB_C_sf"/>
</dbReference>
<dbReference type="Gene3D" id="3.30.465.10">
    <property type="match status" value="1"/>
</dbReference>
<feature type="active site" evidence="16">
    <location>
        <position position="164"/>
    </location>
</feature>
<feature type="active site" description="Proton donor" evidence="16">
    <location>
        <position position="212"/>
    </location>
</feature>
<evidence type="ECO:0000256" key="12">
    <source>
        <dbReference type="ARBA" id="ARBA00023002"/>
    </source>
</evidence>
<comment type="pathway">
    <text evidence="4 16">Cell wall biogenesis; peptidoglycan biosynthesis.</text>
</comment>
<dbReference type="Gene3D" id="3.30.43.10">
    <property type="entry name" value="Uridine Diphospho-n-acetylenolpyruvylglucosamine Reductase, domain 2"/>
    <property type="match status" value="1"/>
</dbReference>
<keyword evidence="5 16" id="KW-0963">Cytoplasm</keyword>
<proteinExistence type="inferred from homology"/>
<name>A0A9D1NFC6_9FIRM</name>
<evidence type="ECO:0000313" key="19">
    <source>
        <dbReference type="Proteomes" id="UP000886861"/>
    </source>
</evidence>
<dbReference type="GO" id="GO:0071949">
    <property type="term" value="F:FAD binding"/>
    <property type="evidence" value="ECO:0007669"/>
    <property type="project" value="InterPro"/>
</dbReference>
<dbReference type="Pfam" id="PF01565">
    <property type="entry name" value="FAD_binding_4"/>
    <property type="match status" value="1"/>
</dbReference>
<dbReference type="PANTHER" id="PTHR21071">
    <property type="entry name" value="UDP-N-ACETYLENOLPYRUVOYLGLUCOSAMINE REDUCTASE"/>
    <property type="match status" value="1"/>
</dbReference>
<dbReference type="Pfam" id="PF02873">
    <property type="entry name" value="MurB_C"/>
    <property type="match status" value="1"/>
</dbReference>
<evidence type="ECO:0000256" key="8">
    <source>
        <dbReference type="ARBA" id="ARBA00022827"/>
    </source>
</evidence>
<evidence type="ECO:0000256" key="5">
    <source>
        <dbReference type="ARBA" id="ARBA00022490"/>
    </source>
</evidence>
<dbReference type="NCBIfam" id="TIGR00179">
    <property type="entry name" value="murB"/>
    <property type="match status" value="1"/>
</dbReference>
<dbReference type="GO" id="GO:0005829">
    <property type="term" value="C:cytosol"/>
    <property type="evidence" value="ECO:0007669"/>
    <property type="project" value="TreeGrafter"/>
</dbReference>
<dbReference type="Proteomes" id="UP000886861">
    <property type="component" value="Unassembled WGS sequence"/>
</dbReference>
<dbReference type="AlphaFoldDB" id="A0A9D1NFC6"/>
<accession>A0A9D1NFC6</accession>
<protein>
    <recommendedName>
        <fullName evidence="16">UDP-N-acetylenolpyruvoylglucosamine reductase</fullName>
        <ecNumber evidence="16">1.3.1.98</ecNumber>
    </recommendedName>
    <alternativeName>
        <fullName evidence="16">UDP-N-acetylmuramate dehydrogenase</fullName>
    </alternativeName>
</protein>
<dbReference type="NCBIfam" id="NF010480">
    <property type="entry name" value="PRK13905.1"/>
    <property type="match status" value="1"/>
</dbReference>
<dbReference type="PROSITE" id="PS51387">
    <property type="entry name" value="FAD_PCMH"/>
    <property type="match status" value="1"/>
</dbReference>
<dbReference type="InterPro" id="IPR016169">
    <property type="entry name" value="FAD-bd_PCMH_sub2"/>
</dbReference>
<evidence type="ECO:0000259" key="17">
    <source>
        <dbReference type="PROSITE" id="PS51387"/>
    </source>
</evidence>
<feature type="active site" evidence="16">
    <location>
        <position position="282"/>
    </location>
</feature>
<keyword evidence="13 16" id="KW-0131">Cell cycle</keyword>
<dbReference type="GO" id="GO:0009252">
    <property type="term" value="P:peptidoglycan biosynthetic process"/>
    <property type="evidence" value="ECO:0007669"/>
    <property type="project" value="UniProtKB-UniRule"/>
</dbReference>
<evidence type="ECO:0000256" key="7">
    <source>
        <dbReference type="ARBA" id="ARBA00022630"/>
    </source>
</evidence>
<dbReference type="SUPFAM" id="SSF56194">
    <property type="entry name" value="Uridine diphospho-N-Acetylenolpyruvylglucosamine reductase, MurB, C-terminal domain"/>
    <property type="match status" value="1"/>
</dbReference>
<dbReference type="GO" id="GO:0051301">
    <property type="term" value="P:cell division"/>
    <property type="evidence" value="ECO:0007669"/>
    <property type="project" value="UniProtKB-KW"/>
</dbReference>
<keyword evidence="14 16" id="KW-0961">Cell wall biogenesis/degradation</keyword>
<organism evidence="18 19">
    <name type="scientific">Candidatus Caccopulliclostridium gallistercoris</name>
    <dbReference type="NCBI Taxonomy" id="2840719"/>
    <lineage>
        <taxon>Bacteria</taxon>
        <taxon>Bacillati</taxon>
        <taxon>Bacillota</taxon>
        <taxon>Clostridia</taxon>
        <taxon>Candidatus Caccopulliclostridium</taxon>
    </lineage>
</organism>
<dbReference type="EC" id="1.3.1.98" evidence="16"/>
<dbReference type="Gene3D" id="3.90.78.10">
    <property type="entry name" value="UDP-N-acetylenolpyruvoylglucosamine reductase, C-terminal domain"/>
    <property type="match status" value="1"/>
</dbReference>
<dbReference type="GO" id="GO:0008762">
    <property type="term" value="F:UDP-N-acetylmuramate dehydrogenase activity"/>
    <property type="evidence" value="ECO:0007669"/>
    <property type="project" value="UniProtKB-UniRule"/>
</dbReference>
<comment type="similarity">
    <text evidence="16">Belongs to the MurB family.</text>
</comment>
<evidence type="ECO:0000256" key="16">
    <source>
        <dbReference type="HAMAP-Rule" id="MF_00037"/>
    </source>
</evidence>
<evidence type="ECO:0000256" key="9">
    <source>
        <dbReference type="ARBA" id="ARBA00022857"/>
    </source>
</evidence>
<comment type="subcellular location">
    <subcellularLocation>
        <location evidence="3 16">Cytoplasm</location>
    </subcellularLocation>
</comment>
<keyword evidence="8 16" id="KW-0274">FAD</keyword>
<dbReference type="SUPFAM" id="SSF56176">
    <property type="entry name" value="FAD-binding/transporter-associated domain-like"/>
    <property type="match status" value="1"/>
</dbReference>
<dbReference type="InterPro" id="IPR016167">
    <property type="entry name" value="FAD-bd_PCMH_sub1"/>
</dbReference>
<evidence type="ECO:0000256" key="3">
    <source>
        <dbReference type="ARBA" id="ARBA00004496"/>
    </source>
</evidence>
<keyword evidence="9 16" id="KW-0521">NADP</keyword>
<evidence type="ECO:0000256" key="14">
    <source>
        <dbReference type="ARBA" id="ARBA00023316"/>
    </source>
</evidence>
<evidence type="ECO:0000256" key="6">
    <source>
        <dbReference type="ARBA" id="ARBA00022618"/>
    </source>
</evidence>
<dbReference type="InterPro" id="IPR016166">
    <property type="entry name" value="FAD-bd_PCMH"/>
</dbReference>
<evidence type="ECO:0000256" key="15">
    <source>
        <dbReference type="ARBA" id="ARBA00048914"/>
    </source>
</evidence>
<keyword evidence="12 16" id="KW-0560">Oxidoreductase</keyword>
<evidence type="ECO:0000256" key="10">
    <source>
        <dbReference type="ARBA" id="ARBA00022960"/>
    </source>
</evidence>
<keyword evidence="10 16" id="KW-0133">Cell shape</keyword>